<dbReference type="AlphaFoldDB" id="A0A6A9UTP1"/>
<comment type="caution">
    <text evidence="2">The sequence shown here is derived from an EMBL/GenBank/DDBJ whole genome shotgun (WGS) entry which is preliminary data.</text>
</comment>
<reference evidence="2 3" key="1">
    <citation type="submission" date="2019-12" db="EMBL/GenBank/DDBJ databases">
        <title>Auraticoccus cholistani sp. nov., an actinomycete isolated from soil of Cholistan desert.</title>
        <authorList>
            <person name="Cheema M.T."/>
        </authorList>
    </citation>
    <scope>NUCLEOTIDE SEQUENCE [LARGE SCALE GENOMIC DNA]</scope>
    <source>
        <strain evidence="2 3">F435</strain>
    </source>
</reference>
<dbReference type="InterPro" id="IPR019675">
    <property type="entry name" value="DUF2550"/>
</dbReference>
<gene>
    <name evidence="2" type="ORF">GC722_08395</name>
</gene>
<protein>
    <submittedName>
        <fullName evidence="2">DUF2550 family protein</fullName>
    </submittedName>
</protein>
<evidence type="ECO:0000313" key="2">
    <source>
        <dbReference type="EMBL" id="MVA76041.1"/>
    </source>
</evidence>
<accession>A0A6A9UTP1</accession>
<dbReference type="Pfam" id="PF10739">
    <property type="entry name" value="DUF2550"/>
    <property type="match status" value="1"/>
</dbReference>
<keyword evidence="1" id="KW-0812">Transmembrane</keyword>
<name>A0A6A9UTP1_9ACTN</name>
<sequence>MEWWGVLEGLLLVLVLAALPLVLFALRRRWLARSGSLVECSLRISTRSSRSGTPGAGWALGVARYSGDELQWFRVFSLAFRPRLRVTRRGTTVLQTRPPEAAEVPMLYRDQRIVVLADSEGRQIDLAMETSSITGLLSWLEAAPPETRYPV</sequence>
<keyword evidence="1" id="KW-1133">Transmembrane helix</keyword>
<dbReference type="RefSeq" id="WP_156609497.1">
    <property type="nucleotide sequence ID" value="NZ_WPCU01000005.1"/>
</dbReference>
<organism evidence="2 3">
    <name type="scientific">Auraticoccus cholistanensis</name>
    <dbReference type="NCBI Taxonomy" id="2656650"/>
    <lineage>
        <taxon>Bacteria</taxon>
        <taxon>Bacillati</taxon>
        <taxon>Actinomycetota</taxon>
        <taxon>Actinomycetes</taxon>
        <taxon>Propionibacteriales</taxon>
        <taxon>Propionibacteriaceae</taxon>
        <taxon>Auraticoccus</taxon>
    </lineage>
</organism>
<proteinExistence type="predicted"/>
<feature type="transmembrane region" description="Helical" evidence="1">
    <location>
        <begin position="6"/>
        <end position="26"/>
    </location>
</feature>
<keyword evidence="1" id="KW-0472">Membrane</keyword>
<dbReference type="EMBL" id="WPCU01000005">
    <property type="protein sequence ID" value="MVA76041.1"/>
    <property type="molecule type" value="Genomic_DNA"/>
</dbReference>
<evidence type="ECO:0000256" key="1">
    <source>
        <dbReference type="SAM" id="Phobius"/>
    </source>
</evidence>
<evidence type="ECO:0000313" key="3">
    <source>
        <dbReference type="Proteomes" id="UP000435304"/>
    </source>
</evidence>
<keyword evidence="3" id="KW-1185">Reference proteome</keyword>
<dbReference type="Proteomes" id="UP000435304">
    <property type="component" value="Unassembled WGS sequence"/>
</dbReference>